<organism evidence="1 2">
    <name type="scientific">Paracholeplasma vituli</name>
    <dbReference type="NCBI Taxonomy" id="69473"/>
    <lineage>
        <taxon>Bacteria</taxon>
        <taxon>Bacillati</taxon>
        <taxon>Mycoplasmatota</taxon>
        <taxon>Mollicutes</taxon>
        <taxon>Acholeplasmatales</taxon>
        <taxon>Acholeplasmataceae</taxon>
        <taxon>Paracholeplasma</taxon>
    </lineage>
</organism>
<name>A0ABT2PX92_9MOLU</name>
<keyword evidence="2" id="KW-1185">Reference proteome</keyword>
<dbReference type="Proteomes" id="UP001209076">
    <property type="component" value="Unassembled WGS sequence"/>
</dbReference>
<comment type="caution">
    <text evidence="1">The sequence shown here is derived from an EMBL/GenBank/DDBJ whole genome shotgun (WGS) entry which is preliminary data.</text>
</comment>
<protein>
    <recommendedName>
        <fullName evidence="3">DUF11 domain-containing protein</fullName>
    </recommendedName>
</protein>
<dbReference type="EMBL" id="JAOEGN010000017">
    <property type="protein sequence ID" value="MCU0105580.1"/>
    <property type="molecule type" value="Genomic_DNA"/>
</dbReference>
<dbReference type="RefSeq" id="WP_262096899.1">
    <property type="nucleotide sequence ID" value="NZ_JAOEGN010000017.1"/>
</dbReference>
<evidence type="ECO:0000313" key="2">
    <source>
        <dbReference type="Proteomes" id="UP001209076"/>
    </source>
</evidence>
<gene>
    <name evidence="1" type="ORF">N7603_07900</name>
</gene>
<proteinExistence type="predicted"/>
<evidence type="ECO:0008006" key="3">
    <source>
        <dbReference type="Google" id="ProtNLM"/>
    </source>
</evidence>
<evidence type="ECO:0000313" key="1">
    <source>
        <dbReference type="EMBL" id="MCU0105580.1"/>
    </source>
</evidence>
<accession>A0ABT2PX92</accession>
<reference evidence="2" key="1">
    <citation type="submission" date="2023-07" db="EMBL/GenBank/DDBJ databases">
        <title>Novel Mycoplasma species identified in domestic and wild animals.</title>
        <authorList>
            <person name="Volokhov D.V."/>
            <person name="Furtak V.A."/>
            <person name="Zagorodnyaya T.A."/>
        </authorList>
    </citation>
    <scope>NUCLEOTIDE SEQUENCE [LARGE SCALE GENOMIC DNA]</scope>
    <source>
        <strain evidence="2">92-19</strain>
    </source>
</reference>
<sequence length="191" mass="21192">MKKIRLIESIVILVMVLALLTTGIFAWIIARFASEPIIFTSGSIKMEASFYQANDANLDGILDGGYTQITTGGLPLDDLMPGQTYTFRLVIVNQSTTDGHLTVTLKDIIPTNVTLYNLLTLNYINPITTSPASMALDTANETVFTNYELTFGETLTFDFTIYVEPTINNTLHNESIEIGYIEIRLDQIVNP</sequence>